<dbReference type="InterPro" id="IPR045054">
    <property type="entry name" value="P4HA-like"/>
</dbReference>
<accession>A0AAE0IA31</accession>
<evidence type="ECO:0000256" key="7">
    <source>
        <dbReference type="SAM" id="SignalP"/>
    </source>
</evidence>
<protein>
    <submittedName>
        <fullName evidence="9">2OG-Fe(II) oxygenase superfamily protein</fullName>
    </submittedName>
</protein>
<dbReference type="PANTHER" id="PTHR10869:SF246">
    <property type="entry name" value="TRANSMEMBRANE PROLYL 4-HYDROXYLASE"/>
    <property type="match status" value="1"/>
</dbReference>
<dbReference type="Pfam" id="PF13640">
    <property type="entry name" value="2OG-FeII_Oxy_3"/>
    <property type="match status" value="1"/>
</dbReference>
<dbReference type="GO" id="GO:0005783">
    <property type="term" value="C:endoplasmic reticulum"/>
    <property type="evidence" value="ECO:0007669"/>
    <property type="project" value="TreeGrafter"/>
</dbReference>
<feature type="compositionally biased region" description="Low complexity" evidence="6">
    <location>
        <begin position="37"/>
        <end position="47"/>
    </location>
</feature>
<gene>
    <name evidence="9" type="ORF">B0T19DRAFT_432130</name>
</gene>
<name>A0AAE0IA31_9PEZI</name>
<evidence type="ECO:0000256" key="3">
    <source>
        <dbReference type="ARBA" id="ARBA00022964"/>
    </source>
</evidence>
<feature type="domain" description="Fe2OG dioxygenase" evidence="8">
    <location>
        <begin position="136"/>
        <end position="272"/>
    </location>
</feature>
<comment type="caution">
    <text evidence="9">The sequence shown here is derived from an EMBL/GenBank/DDBJ whole genome shotgun (WGS) entry which is preliminary data.</text>
</comment>
<keyword evidence="5" id="KW-0408">Iron</keyword>
<dbReference type="AlphaFoldDB" id="A0AAE0IA31"/>
<dbReference type="SMART" id="SM00702">
    <property type="entry name" value="P4Hc"/>
    <property type="match status" value="1"/>
</dbReference>
<dbReference type="GO" id="GO:0004656">
    <property type="term" value="F:procollagen-proline 4-dioxygenase activity"/>
    <property type="evidence" value="ECO:0007669"/>
    <property type="project" value="TreeGrafter"/>
</dbReference>
<evidence type="ECO:0000256" key="6">
    <source>
        <dbReference type="SAM" id="MobiDB-lite"/>
    </source>
</evidence>
<evidence type="ECO:0000256" key="4">
    <source>
        <dbReference type="ARBA" id="ARBA00023002"/>
    </source>
</evidence>
<dbReference type="InterPro" id="IPR005123">
    <property type="entry name" value="Oxoglu/Fe-dep_dioxygenase_dom"/>
</dbReference>
<evidence type="ECO:0000256" key="2">
    <source>
        <dbReference type="ARBA" id="ARBA00022723"/>
    </source>
</evidence>
<feature type="chain" id="PRO_5042108361" evidence="7">
    <location>
        <begin position="20"/>
        <end position="288"/>
    </location>
</feature>
<comment type="cofactor">
    <cofactor evidence="1">
        <name>L-ascorbate</name>
        <dbReference type="ChEBI" id="CHEBI:38290"/>
    </cofactor>
</comment>
<keyword evidence="10" id="KW-1185">Reference proteome</keyword>
<dbReference type="InterPro" id="IPR044862">
    <property type="entry name" value="Pro_4_hyd_alph_FE2OG_OXY"/>
</dbReference>
<evidence type="ECO:0000259" key="8">
    <source>
        <dbReference type="PROSITE" id="PS51471"/>
    </source>
</evidence>
<dbReference type="GO" id="GO:0005506">
    <property type="term" value="F:iron ion binding"/>
    <property type="evidence" value="ECO:0007669"/>
    <property type="project" value="InterPro"/>
</dbReference>
<dbReference type="EMBL" id="JAUEPO010000005">
    <property type="protein sequence ID" value="KAK3321343.1"/>
    <property type="molecule type" value="Genomic_DNA"/>
</dbReference>
<keyword evidence="4" id="KW-0560">Oxidoreductase</keyword>
<evidence type="ECO:0000256" key="1">
    <source>
        <dbReference type="ARBA" id="ARBA00001961"/>
    </source>
</evidence>
<sequence length="288" mass="31959">MKLTISLLSLTLLGLHVAAEEPVEEPQPDTQTQAVLSPPTTSPSPDSDFICTHPPYNVHLVSTSPLIIYLTNFLTLSERAHLKDITKDKFHPSAVADGTKSARRTSQSTYLPRDLIQHCIETRALHFQGLSTPRSHLEPLQLVKYSPGEHYDQHTDWFNPSTTPPTYTSASAGGNRLSSFFTYVHVSNDTTGGGTNFPLIDFPRDDTNTGRWCEFLDCDEPWERGVTFRPVEGNAVFWMNLLPDGTGDPRTLHAGLPVTSGDKIGMNIWTRQAPLSEEARGVDDYPDL</sequence>
<evidence type="ECO:0000313" key="10">
    <source>
        <dbReference type="Proteomes" id="UP001286456"/>
    </source>
</evidence>
<keyword evidence="7" id="KW-0732">Signal</keyword>
<reference evidence="9" key="2">
    <citation type="submission" date="2023-06" db="EMBL/GenBank/DDBJ databases">
        <authorList>
            <consortium name="Lawrence Berkeley National Laboratory"/>
            <person name="Haridas S."/>
            <person name="Hensen N."/>
            <person name="Bonometti L."/>
            <person name="Westerberg I."/>
            <person name="Brannstrom I.O."/>
            <person name="Guillou S."/>
            <person name="Cros-Aarteil S."/>
            <person name="Calhoun S."/>
            <person name="Kuo A."/>
            <person name="Mondo S."/>
            <person name="Pangilinan J."/>
            <person name="Riley R."/>
            <person name="Labutti K."/>
            <person name="Andreopoulos B."/>
            <person name="Lipzen A."/>
            <person name="Chen C."/>
            <person name="Yanf M."/>
            <person name="Daum C."/>
            <person name="Ng V."/>
            <person name="Clum A."/>
            <person name="Steindorff A."/>
            <person name="Ohm R."/>
            <person name="Martin F."/>
            <person name="Silar P."/>
            <person name="Natvig D."/>
            <person name="Lalanne C."/>
            <person name="Gautier V."/>
            <person name="Ament-Velasquez S.L."/>
            <person name="Kruys A."/>
            <person name="Hutchinson M.I."/>
            <person name="Powell A.J."/>
            <person name="Barry K."/>
            <person name="Miller A.N."/>
            <person name="Grigoriev I.V."/>
            <person name="Debuchy R."/>
            <person name="Gladieux P."/>
            <person name="Thoren M.H."/>
            <person name="Johannesson H."/>
        </authorList>
    </citation>
    <scope>NUCLEOTIDE SEQUENCE</scope>
    <source>
        <strain evidence="9">SMH4131-1</strain>
    </source>
</reference>
<dbReference type="Gene3D" id="2.60.120.620">
    <property type="entry name" value="q2cbj1_9rhob like domain"/>
    <property type="match status" value="1"/>
</dbReference>
<dbReference type="PROSITE" id="PS51471">
    <property type="entry name" value="FE2OG_OXY"/>
    <property type="match status" value="1"/>
</dbReference>
<dbReference type="PANTHER" id="PTHR10869">
    <property type="entry name" value="PROLYL 4-HYDROXYLASE ALPHA SUBUNIT"/>
    <property type="match status" value="1"/>
</dbReference>
<dbReference type="GO" id="GO:0031418">
    <property type="term" value="F:L-ascorbic acid binding"/>
    <property type="evidence" value="ECO:0007669"/>
    <property type="project" value="InterPro"/>
</dbReference>
<reference evidence="9" key="1">
    <citation type="journal article" date="2023" name="Mol. Phylogenet. Evol.">
        <title>Genome-scale phylogeny and comparative genomics of the fungal order Sordariales.</title>
        <authorList>
            <person name="Hensen N."/>
            <person name="Bonometti L."/>
            <person name="Westerberg I."/>
            <person name="Brannstrom I.O."/>
            <person name="Guillou S."/>
            <person name="Cros-Aarteil S."/>
            <person name="Calhoun S."/>
            <person name="Haridas S."/>
            <person name="Kuo A."/>
            <person name="Mondo S."/>
            <person name="Pangilinan J."/>
            <person name="Riley R."/>
            <person name="LaButti K."/>
            <person name="Andreopoulos B."/>
            <person name="Lipzen A."/>
            <person name="Chen C."/>
            <person name="Yan M."/>
            <person name="Daum C."/>
            <person name="Ng V."/>
            <person name="Clum A."/>
            <person name="Steindorff A."/>
            <person name="Ohm R.A."/>
            <person name="Martin F."/>
            <person name="Silar P."/>
            <person name="Natvig D.O."/>
            <person name="Lalanne C."/>
            <person name="Gautier V."/>
            <person name="Ament-Velasquez S.L."/>
            <person name="Kruys A."/>
            <person name="Hutchinson M.I."/>
            <person name="Powell A.J."/>
            <person name="Barry K."/>
            <person name="Miller A.N."/>
            <person name="Grigoriev I.V."/>
            <person name="Debuchy R."/>
            <person name="Gladieux P."/>
            <person name="Hiltunen Thoren M."/>
            <person name="Johannesson H."/>
        </authorList>
    </citation>
    <scope>NUCLEOTIDE SEQUENCE</scope>
    <source>
        <strain evidence="9">SMH4131-1</strain>
    </source>
</reference>
<keyword evidence="3" id="KW-0223">Dioxygenase</keyword>
<evidence type="ECO:0000313" key="9">
    <source>
        <dbReference type="EMBL" id="KAK3321343.1"/>
    </source>
</evidence>
<dbReference type="Proteomes" id="UP001286456">
    <property type="component" value="Unassembled WGS sequence"/>
</dbReference>
<organism evidence="9 10">
    <name type="scientific">Cercophora scortea</name>
    <dbReference type="NCBI Taxonomy" id="314031"/>
    <lineage>
        <taxon>Eukaryota</taxon>
        <taxon>Fungi</taxon>
        <taxon>Dikarya</taxon>
        <taxon>Ascomycota</taxon>
        <taxon>Pezizomycotina</taxon>
        <taxon>Sordariomycetes</taxon>
        <taxon>Sordariomycetidae</taxon>
        <taxon>Sordariales</taxon>
        <taxon>Lasiosphaeriaceae</taxon>
        <taxon>Cercophora</taxon>
    </lineage>
</organism>
<feature type="signal peptide" evidence="7">
    <location>
        <begin position="1"/>
        <end position="19"/>
    </location>
</feature>
<keyword evidence="2" id="KW-0479">Metal-binding</keyword>
<proteinExistence type="predicted"/>
<feature type="region of interest" description="Disordered" evidence="6">
    <location>
        <begin position="21"/>
        <end position="47"/>
    </location>
</feature>
<dbReference type="InterPro" id="IPR006620">
    <property type="entry name" value="Pro_4_hyd_alph"/>
</dbReference>
<evidence type="ECO:0000256" key="5">
    <source>
        <dbReference type="ARBA" id="ARBA00023004"/>
    </source>
</evidence>